<dbReference type="EMBL" id="QKNV01000024">
    <property type="protein sequence ID" value="PZA22628.1"/>
    <property type="molecule type" value="Genomic_DNA"/>
</dbReference>
<comment type="caution">
    <text evidence="4">The sequence shown here is derived from an EMBL/GenBank/DDBJ whole genome shotgun (WGS) entry which is preliminary data.</text>
</comment>
<dbReference type="AlphaFoldDB" id="A0A323VUV4"/>
<dbReference type="CDD" id="cd00130">
    <property type="entry name" value="PAS"/>
    <property type="match status" value="1"/>
</dbReference>
<evidence type="ECO:0000256" key="1">
    <source>
        <dbReference type="ARBA" id="ARBA00022801"/>
    </source>
</evidence>
<feature type="domain" description="PAC" evidence="3">
    <location>
        <begin position="283"/>
        <end position="335"/>
    </location>
</feature>
<dbReference type="InterPro" id="IPR000014">
    <property type="entry name" value="PAS"/>
</dbReference>
<dbReference type="Gene3D" id="3.30.450.40">
    <property type="match status" value="3"/>
</dbReference>
<dbReference type="InterPro" id="IPR001610">
    <property type="entry name" value="PAC"/>
</dbReference>
<dbReference type="InterPro" id="IPR029016">
    <property type="entry name" value="GAF-like_dom_sf"/>
</dbReference>
<feature type="region of interest" description="Disordered" evidence="2">
    <location>
        <begin position="951"/>
        <end position="980"/>
    </location>
</feature>
<reference evidence="4 5" key="1">
    <citation type="submission" date="2018-06" db="EMBL/GenBank/DDBJ databases">
        <title>Draft genome sequence of Modestobacter versicolor CP153-2.</title>
        <authorList>
            <person name="Gundlapally S.R."/>
        </authorList>
    </citation>
    <scope>NUCLEOTIDE SEQUENCE [LARGE SCALE GENOMIC DNA]</scope>
    <source>
        <strain evidence="4 5">CP153-2</strain>
    </source>
</reference>
<dbReference type="PANTHER" id="PTHR43156:SF2">
    <property type="entry name" value="STAGE II SPORULATION PROTEIN E"/>
    <property type="match status" value="1"/>
</dbReference>
<dbReference type="SMART" id="SM00065">
    <property type="entry name" value="GAF"/>
    <property type="match status" value="3"/>
</dbReference>
<dbReference type="Proteomes" id="UP000247602">
    <property type="component" value="Unassembled WGS sequence"/>
</dbReference>
<keyword evidence="5" id="KW-1185">Reference proteome</keyword>
<evidence type="ECO:0000256" key="2">
    <source>
        <dbReference type="SAM" id="MobiDB-lite"/>
    </source>
</evidence>
<dbReference type="OrthoDB" id="319881at2"/>
<dbReference type="NCBIfam" id="TIGR00229">
    <property type="entry name" value="sensory_box"/>
    <property type="match status" value="1"/>
</dbReference>
<feature type="region of interest" description="Disordered" evidence="2">
    <location>
        <begin position="1"/>
        <end position="46"/>
    </location>
</feature>
<dbReference type="SMART" id="SM00086">
    <property type="entry name" value="PAC"/>
    <property type="match status" value="1"/>
</dbReference>
<feature type="compositionally biased region" description="Low complexity" evidence="2">
    <location>
        <begin position="8"/>
        <end position="22"/>
    </location>
</feature>
<evidence type="ECO:0000259" key="3">
    <source>
        <dbReference type="PROSITE" id="PS50113"/>
    </source>
</evidence>
<dbReference type="SMART" id="SM00331">
    <property type="entry name" value="PP2C_SIG"/>
    <property type="match status" value="1"/>
</dbReference>
<protein>
    <submittedName>
        <fullName evidence="4">Serine/threonine protein phosphatase</fullName>
    </submittedName>
</protein>
<dbReference type="Pfam" id="PF08447">
    <property type="entry name" value="PAS_3"/>
    <property type="match status" value="1"/>
</dbReference>
<dbReference type="Gene3D" id="3.60.40.10">
    <property type="entry name" value="PPM-type phosphatase domain"/>
    <property type="match status" value="1"/>
</dbReference>
<dbReference type="PANTHER" id="PTHR43156">
    <property type="entry name" value="STAGE II SPORULATION PROTEIN E-RELATED"/>
    <property type="match status" value="1"/>
</dbReference>
<dbReference type="Gene3D" id="2.10.70.100">
    <property type="match status" value="1"/>
</dbReference>
<dbReference type="InterPro" id="IPR036457">
    <property type="entry name" value="PPM-type-like_dom_sf"/>
</dbReference>
<dbReference type="Gene3D" id="3.30.450.20">
    <property type="entry name" value="PAS domain"/>
    <property type="match status" value="1"/>
</dbReference>
<evidence type="ECO:0000313" key="4">
    <source>
        <dbReference type="EMBL" id="PZA22628.1"/>
    </source>
</evidence>
<dbReference type="SUPFAM" id="SSF55781">
    <property type="entry name" value="GAF domain-like"/>
    <property type="match status" value="3"/>
</dbReference>
<evidence type="ECO:0000313" key="5">
    <source>
        <dbReference type="Proteomes" id="UP000247602"/>
    </source>
</evidence>
<dbReference type="PROSITE" id="PS50113">
    <property type="entry name" value="PAC"/>
    <property type="match status" value="1"/>
</dbReference>
<gene>
    <name evidence="4" type="ORF">DMO24_04005</name>
</gene>
<name>A0A323VUV4_9ACTN</name>
<dbReference type="InterPro" id="IPR035965">
    <property type="entry name" value="PAS-like_dom_sf"/>
</dbReference>
<dbReference type="SUPFAM" id="SSF81606">
    <property type="entry name" value="PP2C-like"/>
    <property type="match status" value="1"/>
</dbReference>
<dbReference type="GO" id="GO:0016791">
    <property type="term" value="F:phosphatase activity"/>
    <property type="evidence" value="ECO:0007669"/>
    <property type="project" value="TreeGrafter"/>
</dbReference>
<proteinExistence type="predicted"/>
<dbReference type="Pfam" id="PF13185">
    <property type="entry name" value="GAF_2"/>
    <property type="match status" value="1"/>
</dbReference>
<accession>A0A323VUV4</accession>
<keyword evidence="1" id="KW-0378">Hydrolase</keyword>
<organism evidence="4 5">
    <name type="scientific">Modestobacter versicolor</name>
    <dbReference type="NCBI Taxonomy" id="429133"/>
    <lineage>
        <taxon>Bacteria</taxon>
        <taxon>Bacillati</taxon>
        <taxon>Actinomycetota</taxon>
        <taxon>Actinomycetes</taxon>
        <taxon>Geodermatophilales</taxon>
        <taxon>Geodermatophilaceae</taxon>
        <taxon>Modestobacter</taxon>
    </lineage>
</organism>
<dbReference type="InterPro" id="IPR003018">
    <property type="entry name" value="GAF"/>
</dbReference>
<dbReference type="SUPFAM" id="SSF55785">
    <property type="entry name" value="PYP-like sensor domain (PAS domain)"/>
    <property type="match status" value="1"/>
</dbReference>
<dbReference type="InterPro" id="IPR001932">
    <property type="entry name" value="PPM-type_phosphatase-like_dom"/>
</dbReference>
<dbReference type="InterPro" id="IPR052016">
    <property type="entry name" value="Bact_Sigma-Reg"/>
</dbReference>
<dbReference type="Pfam" id="PF07228">
    <property type="entry name" value="SpoIIE"/>
    <property type="match status" value="1"/>
</dbReference>
<dbReference type="Pfam" id="PF01590">
    <property type="entry name" value="GAF"/>
    <property type="match status" value="2"/>
</dbReference>
<dbReference type="InterPro" id="IPR013655">
    <property type="entry name" value="PAS_fold_3"/>
</dbReference>
<dbReference type="InterPro" id="IPR000700">
    <property type="entry name" value="PAS-assoc_C"/>
</dbReference>
<sequence length="980" mass="102892">MVRPLTAGPGCRRPVRGPVRTGPGPGGGRSAVSTHATGAAPDPLTDPHRVTAARRLLDEVGGHAAFDRLSALAARLVGAGHAKVTMFTDHDVVVGGHGLPAGTVGGPALLTGALSALTVRLGGPLNVPDAGLDERLVDLPAVTSGQVRAYLGAPLVAASGHVVGVLAVYDARPRDWSDDAAELLEQLSASVVAELELSAARSAVGASLARLDIALEASDIGTWERDLRTGTVYWDERNAAIFGVEGPVEHAGDDIELMAQIHPDDHATVAAAMRAAVEGTGEFVTEMRVLRADGEVRWAVSRGRVVRDPAGEPVRFLGTTVDVTDARHAADRRLASLQRTTAIAEVAAALSAATRIDQLAHITLRGAEVLGASTGALAVFDPGSGALQLHMGRRLMDVVQVAAAEAGVDAPPPDGLEIPLDDQLPTQWVARHGERVLLGDPVEAAARFPAMAELTRVLEAHALAALPLRVEGRLLGSFVAVWSTEHRFDDDDVEVLEALTAQIALSVSRLQADAARDAAVAEMAAANARLELLAETGRVLSGSLDITEQIGALTQLVVPALGDWCWVVVADERGRLRQLASAHRDPAREGQLDDYVRAMTAGMTEHAAARVVTRTGRPLVLPEVDAGYVERALPDPDARAALARLDPRSGIVVPLVARGQTLGALGLYTTGDRGRHTEVELDTALELGRRAGVALQQARLFGQQRQLAETLQRSMLTAPPAPDHCEIAVRYVPAAAGAEVGGDWYDAFVQPDGATMLVIGDVVGHDSGAAAAMGQLRGLLRGIGHHTGGTPAEVLCGLDRASAGLDLDTMATALVARLEQDEPGLALAEARVRWSSAGHPPPVLIDGHGRVTLLDCGEPDLLLGVEPDRPRTDRVATIERGGTLLLYTDGLVERRDRDLDAGISELCRVLAGLTDLPLQQLCDRLLELMYLPDTEDDVALLAVRLHPQDLPRPAEAGPQRVPPGIEPAPDVVPGAGRDLA</sequence>